<dbReference type="PANTHER" id="PTHR46512">
    <property type="entry name" value="PEPTIDYLPROLYL ISOMERASE"/>
    <property type="match status" value="1"/>
</dbReference>
<dbReference type="EMBL" id="HBFQ01002601">
    <property type="protein sequence ID" value="CAD8827414.1"/>
    <property type="molecule type" value="Transcribed_RNA"/>
</dbReference>
<dbReference type="AlphaFoldDB" id="A0A7S0ZNL2"/>
<gene>
    <name evidence="10" type="ORF">NSCI0253_LOCUS1760</name>
</gene>
<feature type="region of interest" description="Disordered" evidence="8">
    <location>
        <begin position="537"/>
        <end position="574"/>
    </location>
</feature>
<evidence type="ECO:0000256" key="7">
    <source>
        <dbReference type="PROSITE-ProRule" id="PRU00277"/>
    </source>
</evidence>
<dbReference type="Gene3D" id="1.25.40.10">
    <property type="entry name" value="Tetratricopeptide repeat domain"/>
    <property type="match status" value="1"/>
</dbReference>
<dbReference type="EC" id="5.2.1.8" evidence="2 7"/>
<dbReference type="SMART" id="SM00028">
    <property type="entry name" value="TPR"/>
    <property type="match status" value="3"/>
</dbReference>
<reference evidence="10" key="1">
    <citation type="submission" date="2021-01" db="EMBL/GenBank/DDBJ databases">
        <authorList>
            <person name="Corre E."/>
            <person name="Pelletier E."/>
            <person name="Niang G."/>
            <person name="Scheremetjew M."/>
            <person name="Finn R."/>
            <person name="Kale V."/>
            <person name="Holt S."/>
            <person name="Cochrane G."/>
            <person name="Meng A."/>
            <person name="Brown T."/>
            <person name="Cohen L."/>
        </authorList>
    </citation>
    <scope>NUCLEOTIDE SEQUENCE</scope>
</reference>
<dbReference type="InterPro" id="IPR046357">
    <property type="entry name" value="PPIase_dom_sf"/>
</dbReference>
<accession>A0A7S0ZNL2</accession>
<evidence type="ECO:0000256" key="3">
    <source>
        <dbReference type="ARBA" id="ARBA00022737"/>
    </source>
</evidence>
<feature type="compositionally biased region" description="Basic and acidic residues" evidence="8">
    <location>
        <begin position="564"/>
        <end position="574"/>
    </location>
</feature>
<protein>
    <recommendedName>
        <fullName evidence="2 7">peptidylprolyl isomerase</fullName>
        <ecNumber evidence="2 7">5.2.1.8</ecNumber>
    </recommendedName>
</protein>
<evidence type="ECO:0000256" key="5">
    <source>
        <dbReference type="ARBA" id="ARBA00023110"/>
    </source>
</evidence>
<evidence type="ECO:0000256" key="4">
    <source>
        <dbReference type="ARBA" id="ARBA00022803"/>
    </source>
</evidence>
<evidence type="ECO:0000256" key="6">
    <source>
        <dbReference type="ARBA" id="ARBA00023235"/>
    </source>
</evidence>
<dbReference type="SUPFAM" id="SSF54534">
    <property type="entry name" value="FKBP-like"/>
    <property type="match status" value="3"/>
</dbReference>
<dbReference type="GO" id="GO:0003755">
    <property type="term" value="F:peptidyl-prolyl cis-trans isomerase activity"/>
    <property type="evidence" value="ECO:0007669"/>
    <property type="project" value="UniProtKB-KW"/>
</dbReference>
<keyword evidence="4" id="KW-0802">TPR repeat</keyword>
<sequence length="574" mass="62473">MSDDEVRETPEEMGGSAGGDDDDQSQGSGYDPDQLPKGIQKEIITEAPDGNWKKPKYGDEVSVHYVGTLEADGTEFDSSRSKGKPFSFVLGEEEVIKGWDRGVVTMRQGEVAKFTLSPDHAYGEEGSPPDIPPNATLVFEIELLSWVAEDDLFKDGGVIKTEVTEGGGWKRPKEGDEVKMSMKVTAVDGTDIDEKTSWDYTICGGALGPLAKAVDEALLGMKRGEVAQLRCSKDYAYGDERPDGAIINLTLEEIYETKDVSFAKDGTVMKKAILLGEGYDTPKDTGKVTLSVESATDGVAPLAGFTSKVLEFVAGSGDVCDALECAVAEMKMGERALVTVTVPSMAAEAQLGLADVATTVVFTLELEDFDNPKCAWDYTEEEKVDLGTLRKETAANLFKVGRTHMALHTYKKIVELFEHADSWQEERLKTKAKDLTRVCELNKAACFLKFDDHAGAKVSCNAVLKERPENVKALYRRAQAEHGLKNYLESIRDCKSVLQIDSQNRDARTLLKQATAGQKEVDKMSKGLFANMCKALGKGPIPEPGKPNIDDDYPPEVDGPATEDDGKQEGATES</sequence>
<keyword evidence="3" id="KW-0677">Repeat</keyword>
<dbReference type="InterPro" id="IPR019734">
    <property type="entry name" value="TPR_rpt"/>
</dbReference>
<comment type="catalytic activity">
    <reaction evidence="1 7">
        <text>[protein]-peptidylproline (omega=180) = [protein]-peptidylproline (omega=0)</text>
        <dbReference type="Rhea" id="RHEA:16237"/>
        <dbReference type="Rhea" id="RHEA-COMP:10747"/>
        <dbReference type="Rhea" id="RHEA-COMP:10748"/>
        <dbReference type="ChEBI" id="CHEBI:83833"/>
        <dbReference type="ChEBI" id="CHEBI:83834"/>
        <dbReference type="EC" id="5.2.1.8"/>
    </reaction>
</comment>
<dbReference type="InterPro" id="IPR050754">
    <property type="entry name" value="FKBP4/5/8-like"/>
</dbReference>
<proteinExistence type="predicted"/>
<keyword evidence="5 7" id="KW-0697">Rotamase</keyword>
<feature type="region of interest" description="Disordered" evidence="8">
    <location>
        <begin position="1"/>
        <end position="57"/>
    </location>
</feature>
<organism evidence="10">
    <name type="scientific">Noctiluca scintillans</name>
    <name type="common">Sea sparkle</name>
    <name type="synonym">Red tide dinoflagellate</name>
    <dbReference type="NCBI Taxonomy" id="2966"/>
    <lineage>
        <taxon>Eukaryota</taxon>
        <taxon>Sar</taxon>
        <taxon>Alveolata</taxon>
        <taxon>Dinophyceae</taxon>
        <taxon>Noctilucales</taxon>
        <taxon>Noctilucaceae</taxon>
        <taxon>Noctiluca</taxon>
    </lineage>
</organism>
<feature type="domain" description="PPIase FKBP-type" evidence="9">
    <location>
        <begin position="58"/>
        <end position="147"/>
    </location>
</feature>
<dbReference type="Gene3D" id="3.10.50.40">
    <property type="match status" value="3"/>
</dbReference>
<dbReference type="SUPFAM" id="SSF48452">
    <property type="entry name" value="TPR-like"/>
    <property type="match status" value="1"/>
</dbReference>
<evidence type="ECO:0000256" key="2">
    <source>
        <dbReference type="ARBA" id="ARBA00013194"/>
    </source>
</evidence>
<evidence type="ECO:0000313" key="10">
    <source>
        <dbReference type="EMBL" id="CAD8827414.1"/>
    </source>
</evidence>
<dbReference type="FunFam" id="3.10.50.40:FF:000006">
    <property type="entry name" value="Peptidyl-prolyl cis-trans isomerase"/>
    <property type="match status" value="1"/>
</dbReference>
<dbReference type="Pfam" id="PF00254">
    <property type="entry name" value="FKBP_C"/>
    <property type="match status" value="3"/>
</dbReference>
<keyword evidence="6 7" id="KW-0413">Isomerase</keyword>
<evidence type="ECO:0000259" key="9">
    <source>
        <dbReference type="PROSITE" id="PS50059"/>
    </source>
</evidence>
<evidence type="ECO:0000256" key="1">
    <source>
        <dbReference type="ARBA" id="ARBA00000971"/>
    </source>
</evidence>
<evidence type="ECO:0000256" key="8">
    <source>
        <dbReference type="SAM" id="MobiDB-lite"/>
    </source>
</evidence>
<dbReference type="InterPro" id="IPR011990">
    <property type="entry name" value="TPR-like_helical_dom_sf"/>
</dbReference>
<dbReference type="InterPro" id="IPR001179">
    <property type="entry name" value="PPIase_FKBP_dom"/>
</dbReference>
<dbReference type="PANTHER" id="PTHR46512:SF9">
    <property type="entry name" value="PEPTIDYLPROLYL ISOMERASE"/>
    <property type="match status" value="1"/>
</dbReference>
<feature type="domain" description="PPIase FKBP-type" evidence="9">
    <location>
        <begin position="175"/>
        <end position="263"/>
    </location>
</feature>
<name>A0A7S0ZNL2_NOCSC</name>
<dbReference type="PROSITE" id="PS50059">
    <property type="entry name" value="FKBP_PPIASE"/>
    <property type="match status" value="2"/>
</dbReference>